<organism evidence="1 2">
    <name type="scientific">Batrachochytrium dendrobatidis (strain JEL423)</name>
    <dbReference type="NCBI Taxonomy" id="403673"/>
    <lineage>
        <taxon>Eukaryota</taxon>
        <taxon>Fungi</taxon>
        <taxon>Fungi incertae sedis</taxon>
        <taxon>Chytridiomycota</taxon>
        <taxon>Chytridiomycota incertae sedis</taxon>
        <taxon>Chytridiomycetes</taxon>
        <taxon>Rhizophydiales</taxon>
        <taxon>Rhizophydiales incertae sedis</taxon>
        <taxon>Batrachochytrium</taxon>
    </lineage>
</organism>
<sequence length="104" mass="11759">MYTHRIDVRKNTRLMSEASKMTGSSAIDHKCSYLSSATLQSKYGVMNSAIIHAMFFVPDRLICGSVHLSRIFVQASLVVEIYYIKAHSRMLASTFRDDHVSLSK</sequence>
<protein>
    <submittedName>
        <fullName evidence="1">Uncharacterized protein</fullName>
    </submittedName>
</protein>
<dbReference type="Proteomes" id="UP000077115">
    <property type="component" value="Unassembled WGS sequence"/>
</dbReference>
<dbReference type="AlphaFoldDB" id="A0A177WXI9"/>
<gene>
    <name evidence="1" type="ORF">BDEG_28005</name>
</gene>
<name>A0A177WXI9_BATDL</name>
<accession>A0A177WXI9</accession>
<dbReference type="VEuPathDB" id="FungiDB:BDEG_28005"/>
<proteinExistence type="predicted"/>
<dbReference type="EMBL" id="DS022313">
    <property type="protein sequence ID" value="OAJ44813.1"/>
    <property type="molecule type" value="Genomic_DNA"/>
</dbReference>
<reference evidence="1 2" key="2">
    <citation type="submission" date="2016-05" db="EMBL/GenBank/DDBJ databases">
        <title>Lineage-specific infection strategies underlie the spectrum of fungal disease in amphibians.</title>
        <authorList>
            <person name="Cuomo C.A."/>
            <person name="Farrer R.A."/>
            <person name="James T."/>
            <person name="Longcore J."/>
            <person name="Birren B."/>
        </authorList>
    </citation>
    <scope>NUCLEOTIDE SEQUENCE [LARGE SCALE GENOMIC DNA]</scope>
    <source>
        <strain evidence="1 2">JEL423</strain>
    </source>
</reference>
<evidence type="ECO:0000313" key="2">
    <source>
        <dbReference type="Proteomes" id="UP000077115"/>
    </source>
</evidence>
<evidence type="ECO:0000313" key="1">
    <source>
        <dbReference type="EMBL" id="OAJ44813.1"/>
    </source>
</evidence>
<reference evidence="1 2" key="1">
    <citation type="submission" date="2006-10" db="EMBL/GenBank/DDBJ databases">
        <title>The Genome Sequence of Batrachochytrium dendrobatidis JEL423.</title>
        <authorList>
            <consortium name="The Broad Institute Genome Sequencing Platform"/>
            <person name="Birren B."/>
            <person name="Lander E."/>
            <person name="Galagan J."/>
            <person name="Cuomo C."/>
            <person name="Devon K."/>
            <person name="Jaffe D."/>
            <person name="Butler J."/>
            <person name="Alvarez P."/>
            <person name="Gnerre S."/>
            <person name="Grabherr M."/>
            <person name="Kleber M."/>
            <person name="Mauceli E."/>
            <person name="Brockman W."/>
            <person name="Young S."/>
            <person name="LaButti K."/>
            <person name="Sykes S."/>
            <person name="DeCaprio D."/>
            <person name="Crawford M."/>
            <person name="Koehrsen M."/>
            <person name="Engels R."/>
            <person name="Montgomery P."/>
            <person name="Pearson M."/>
            <person name="Howarth C."/>
            <person name="Larson L."/>
            <person name="White J."/>
            <person name="O'Leary S."/>
            <person name="Kodira C."/>
            <person name="Zeng Q."/>
            <person name="Yandava C."/>
            <person name="Alvarado L."/>
            <person name="Longcore J."/>
            <person name="James T."/>
        </authorList>
    </citation>
    <scope>NUCLEOTIDE SEQUENCE [LARGE SCALE GENOMIC DNA]</scope>
    <source>
        <strain evidence="1 2">JEL423</strain>
    </source>
</reference>